<dbReference type="RefSeq" id="WP_154561483.1">
    <property type="nucleotide sequence ID" value="NZ_VUMG01000001.1"/>
</dbReference>
<reference evidence="1 2" key="1">
    <citation type="submission" date="2019-08" db="EMBL/GenBank/DDBJ databases">
        <title>In-depth cultivation of the pig gut microbiome towards novel bacterial diversity and tailored functional studies.</title>
        <authorList>
            <person name="Wylensek D."/>
            <person name="Hitch T.C.A."/>
            <person name="Clavel T."/>
        </authorList>
    </citation>
    <scope>NUCLEOTIDE SEQUENCE [LARGE SCALE GENOMIC DNA]</scope>
    <source>
        <strain evidence="1 2">WCA-380-WT-3A</strain>
    </source>
</reference>
<keyword evidence="2" id="KW-1185">Reference proteome</keyword>
<dbReference type="AlphaFoldDB" id="A0A7K0J4L1"/>
<dbReference type="EMBL" id="VUMG01000001">
    <property type="protein sequence ID" value="MSS44857.1"/>
    <property type="molecule type" value="Genomic_DNA"/>
</dbReference>
<evidence type="ECO:0000313" key="2">
    <source>
        <dbReference type="Proteomes" id="UP000466104"/>
    </source>
</evidence>
<evidence type="ECO:0008006" key="3">
    <source>
        <dbReference type="Google" id="ProtNLM"/>
    </source>
</evidence>
<evidence type="ECO:0000313" key="1">
    <source>
        <dbReference type="EMBL" id="MSS44857.1"/>
    </source>
</evidence>
<accession>A0A7K0J4L1</accession>
<name>A0A7K0J4L1_9ACTN</name>
<comment type="caution">
    <text evidence="1">The sequence shown here is derived from an EMBL/GenBank/DDBJ whole genome shotgun (WGS) entry which is preliminary data.</text>
</comment>
<dbReference type="Proteomes" id="UP000466104">
    <property type="component" value="Unassembled WGS sequence"/>
</dbReference>
<proteinExistence type="predicted"/>
<organism evidence="1 2">
    <name type="scientific">Cutibacterium porci</name>
    <dbReference type="NCBI Taxonomy" id="2605781"/>
    <lineage>
        <taxon>Bacteria</taxon>
        <taxon>Bacillati</taxon>
        <taxon>Actinomycetota</taxon>
        <taxon>Actinomycetes</taxon>
        <taxon>Propionibacteriales</taxon>
        <taxon>Propionibacteriaceae</taxon>
        <taxon>Cutibacterium</taxon>
    </lineage>
</organism>
<gene>
    <name evidence="1" type="ORF">FYJ43_02045</name>
</gene>
<sequence>MSPRRRGKDPLLVICANPGDLLCLARSEILAGRYGTIHGWVIDSFWDQLLPRFARQGHILDHLWITDGELIDDYQARVNVPVSWAPWGTDALRWAKITPKDRDIDVLRLGRQPEAWQDDDISRKALKAAGLSFQGKFPGQPDSASNQAIVTSYLLRSKIVLASGNKASPTYYTHPDREYISARFTDAAACGTQIAGVPPNCQAAKLLPEEGFIRMPVSSQEEGIPILTDAVKSWTPELAPRLQAHALTHLDWRHRIADISKSMRISTSTLDREIAELNERIASIRPGE</sequence>
<protein>
    <recommendedName>
        <fullName evidence="3">Glycosyltransferase family 1 protein</fullName>
    </recommendedName>
</protein>